<reference evidence="1 2" key="1">
    <citation type="journal article" date="2019" name="Commun. Biol.">
        <title>The bagworm genome reveals a unique fibroin gene that provides high tensile strength.</title>
        <authorList>
            <person name="Kono N."/>
            <person name="Nakamura H."/>
            <person name="Ohtoshi R."/>
            <person name="Tomita M."/>
            <person name="Numata K."/>
            <person name="Arakawa K."/>
        </authorList>
    </citation>
    <scope>NUCLEOTIDE SEQUENCE [LARGE SCALE GENOMIC DNA]</scope>
</reference>
<proteinExistence type="predicted"/>
<evidence type="ECO:0008006" key="3">
    <source>
        <dbReference type="Google" id="ProtNLM"/>
    </source>
</evidence>
<dbReference type="SUPFAM" id="SSF48726">
    <property type="entry name" value="Immunoglobulin"/>
    <property type="match status" value="1"/>
</dbReference>
<dbReference type="EMBL" id="BGZK01000002">
    <property type="protein sequence ID" value="GBO98932.1"/>
    <property type="molecule type" value="Genomic_DNA"/>
</dbReference>
<dbReference type="OrthoDB" id="6429135at2759"/>
<organism evidence="1 2">
    <name type="scientific">Eumeta variegata</name>
    <name type="common">Bagworm moth</name>
    <name type="synonym">Eumeta japonica</name>
    <dbReference type="NCBI Taxonomy" id="151549"/>
    <lineage>
        <taxon>Eukaryota</taxon>
        <taxon>Metazoa</taxon>
        <taxon>Ecdysozoa</taxon>
        <taxon>Arthropoda</taxon>
        <taxon>Hexapoda</taxon>
        <taxon>Insecta</taxon>
        <taxon>Pterygota</taxon>
        <taxon>Neoptera</taxon>
        <taxon>Endopterygota</taxon>
        <taxon>Lepidoptera</taxon>
        <taxon>Glossata</taxon>
        <taxon>Ditrysia</taxon>
        <taxon>Tineoidea</taxon>
        <taxon>Psychidae</taxon>
        <taxon>Oiketicinae</taxon>
        <taxon>Eumeta</taxon>
    </lineage>
</organism>
<protein>
    <recommendedName>
        <fullName evidence="3">Ig-like domain-containing protein</fullName>
    </recommendedName>
</protein>
<dbReference type="AlphaFoldDB" id="A0A4C1S9L6"/>
<sequence length="207" mass="24063">MHGWRNRTPSQVGRSHRPINVAFARHKLSSVKSIRVNLVRNRLRGGAPSSCSLLRRDRDRIANWDRDRDHDQLRGRSTEKLKEIIPSQRGRSRERNLVHDKANRWYRETPGGTLREARDERWLRLPDALLLRRAEPQDGGRWACRAANEHGHLTLYMDVNVHAHLTVHASPQLQDHYSIIDMEIDPVLSFNSIAATPRRMSRSELNS</sequence>
<keyword evidence="2" id="KW-1185">Reference proteome</keyword>
<name>A0A4C1S9L6_EUMVA</name>
<gene>
    <name evidence="1" type="ORF">EVAR_335_1</name>
</gene>
<evidence type="ECO:0000313" key="1">
    <source>
        <dbReference type="EMBL" id="GBO98932.1"/>
    </source>
</evidence>
<evidence type="ECO:0000313" key="2">
    <source>
        <dbReference type="Proteomes" id="UP000299102"/>
    </source>
</evidence>
<accession>A0A4C1S9L6</accession>
<comment type="caution">
    <text evidence="1">The sequence shown here is derived from an EMBL/GenBank/DDBJ whole genome shotgun (WGS) entry which is preliminary data.</text>
</comment>
<dbReference type="InterPro" id="IPR036179">
    <property type="entry name" value="Ig-like_dom_sf"/>
</dbReference>
<dbReference type="Proteomes" id="UP000299102">
    <property type="component" value="Unassembled WGS sequence"/>
</dbReference>